<dbReference type="Pfam" id="PF00107">
    <property type="entry name" value="ADH_zinc_N"/>
    <property type="match status" value="1"/>
</dbReference>
<gene>
    <name evidence="2" type="primary">adhP_2</name>
    <name evidence="2" type="ORF">GCM10007901_33480</name>
</gene>
<dbReference type="InterPro" id="IPR013149">
    <property type="entry name" value="ADH-like_C"/>
</dbReference>
<dbReference type="InterPro" id="IPR052711">
    <property type="entry name" value="Zinc_ADH-like"/>
</dbReference>
<dbReference type="SUPFAM" id="SSF50129">
    <property type="entry name" value="GroES-like"/>
    <property type="match status" value="1"/>
</dbReference>
<evidence type="ECO:0000259" key="1">
    <source>
        <dbReference type="SMART" id="SM00829"/>
    </source>
</evidence>
<dbReference type="InterPro" id="IPR013154">
    <property type="entry name" value="ADH-like_N"/>
</dbReference>
<dbReference type="InterPro" id="IPR020843">
    <property type="entry name" value="ER"/>
</dbReference>
<keyword evidence="3" id="KW-1185">Reference proteome</keyword>
<dbReference type="InterPro" id="IPR011032">
    <property type="entry name" value="GroES-like_sf"/>
</dbReference>
<protein>
    <submittedName>
        <fullName evidence="2">NADPH:quinone oxidoreductase</fullName>
    </submittedName>
</protein>
<evidence type="ECO:0000313" key="2">
    <source>
        <dbReference type="EMBL" id="GLQ94396.1"/>
    </source>
</evidence>
<dbReference type="Gene3D" id="3.40.50.720">
    <property type="entry name" value="NAD(P)-binding Rossmann-like Domain"/>
    <property type="match status" value="1"/>
</dbReference>
<dbReference type="PANTHER" id="PTHR45033">
    <property type="match status" value="1"/>
</dbReference>
<dbReference type="EMBL" id="BSOB01000046">
    <property type="protein sequence ID" value="GLQ94396.1"/>
    <property type="molecule type" value="Genomic_DNA"/>
</dbReference>
<dbReference type="CDD" id="cd08276">
    <property type="entry name" value="MDR7"/>
    <property type="match status" value="1"/>
</dbReference>
<dbReference type="Pfam" id="PF08240">
    <property type="entry name" value="ADH_N"/>
    <property type="match status" value="1"/>
</dbReference>
<dbReference type="PANTHER" id="PTHR45033:SF2">
    <property type="entry name" value="ZINC-TYPE ALCOHOL DEHYDROGENASE-LIKE PROTEIN C1773.06C"/>
    <property type="match status" value="1"/>
</dbReference>
<dbReference type="RefSeq" id="WP_284322097.1">
    <property type="nucleotide sequence ID" value="NZ_BSOB01000046.1"/>
</dbReference>
<organism evidence="2 3">
    <name type="scientific">Dyella acidisoli</name>
    <dbReference type="NCBI Taxonomy" id="1867834"/>
    <lineage>
        <taxon>Bacteria</taxon>
        <taxon>Pseudomonadati</taxon>
        <taxon>Pseudomonadota</taxon>
        <taxon>Gammaproteobacteria</taxon>
        <taxon>Lysobacterales</taxon>
        <taxon>Rhodanobacteraceae</taxon>
        <taxon>Dyella</taxon>
    </lineage>
</organism>
<evidence type="ECO:0000313" key="3">
    <source>
        <dbReference type="Proteomes" id="UP001156670"/>
    </source>
</evidence>
<dbReference type="SUPFAM" id="SSF51735">
    <property type="entry name" value="NAD(P)-binding Rossmann-fold domains"/>
    <property type="match status" value="1"/>
</dbReference>
<dbReference type="Gene3D" id="3.90.180.10">
    <property type="entry name" value="Medium-chain alcohol dehydrogenases, catalytic domain"/>
    <property type="match status" value="1"/>
</dbReference>
<dbReference type="InterPro" id="IPR036291">
    <property type="entry name" value="NAD(P)-bd_dom_sf"/>
</dbReference>
<dbReference type="SMART" id="SM00829">
    <property type="entry name" value="PKS_ER"/>
    <property type="match status" value="1"/>
</dbReference>
<dbReference type="Proteomes" id="UP001156670">
    <property type="component" value="Unassembled WGS sequence"/>
</dbReference>
<comment type="caution">
    <text evidence="2">The sequence shown here is derived from an EMBL/GenBank/DDBJ whole genome shotgun (WGS) entry which is preliminary data.</text>
</comment>
<proteinExistence type="predicted"/>
<reference evidence="3" key="1">
    <citation type="journal article" date="2019" name="Int. J. Syst. Evol. Microbiol.">
        <title>The Global Catalogue of Microorganisms (GCM) 10K type strain sequencing project: providing services to taxonomists for standard genome sequencing and annotation.</title>
        <authorList>
            <consortium name="The Broad Institute Genomics Platform"/>
            <consortium name="The Broad Institute Genome Sequencing Center for Infectious Disease"/>
            <person name="Wu L."/>
            <person name="Ma J."/>
        </authorList>
    </citation>
    <scope>NUCLEOTIDE SEQUENCE [LARGE SCALE GENOMIC DNA]</scope>
    <source>
        <strain evidence="3">NBRC 111980</strain>
    </source>
</reference>
<name>A0ABQ5XSF1_9GAMM</name>
<feature type="domain" description="Enoyl reductase (ER)" evidence="1">
    <location>
        <begin position="10"/>
        <end position="333"/>
    </location>
</feature>
<sequence>MKAWLLKDFGLHNLVFGEVPTPTPKPGELLIKVGAVSLNFRDKAIVDGIYAPETIPKPVIPVSDAAGVVIAVGDGVTRFKVGDRVNAHFYSRWIDGAPDANESAYSFGAPLPGGLAEYMIIHEESAVRAPGNLSDVEASTLPIAALTAWYSLMDVGHFKAGQTVLVQGTGGVSIFAIQIASAAGARVIVTSSNEKNLAKAKALGASEGINYTTHPQWEKKVLELTGGKGVDILLDVAGGNGLNQSVLATKVGGVIVQIGFLAGQTTALELMPVIFRQTTIRGVAVGHRTSFERMNAFLNEHKIRPVIEHVYGFQEAIQAYEHLARGPFGKVVINVADDASR</sequence>
<accession>A0ABQ5XSF1</accession>